<dbReference type="Proteomes" id="UP000585474">
    <property type="component" value="Unassembled WGS sequence"/>
</dbReference>
<accession>A0A7J0GTA9</accession>
<evidence type="ECO:0000313" key="2">
    <source>
        <dbReference type="Proteomes" id="UP000585474"/>
    </source>
</evidence>
<sequence>MTMDPPLSLTDALLPTSTPTSTKTMDLPSLSRTLYLTKSTSTPTSMMTSTKTMTTIGVRFRFNLCDWYSICAPFVFDCLTSIRFVFNLCSFVAICVRFGLDSVRLSAPFVRFVLDLCDLCDGSRFRFDLYSICAPFVFDMCDLCPIFARLCDW</sequence>
<name>A0A7J0GTA9_9ERIC</name>
<reference evidence="1 2" key="1">
    <citation type="submission" date="2019-07" db="EMBL/GenBank/DDBJ databases">
        <title>De Novo Assembly of kiwifruit Actinidia rufa.</title>
        <authorList>
            <person name="Sugita-Konishi S."/>
            <person name="Sato K."/>
            <person name="Mori E."/>
            <person name="Abe Y."/>
            <person name="Kisaki G."/>
            <person name="Hamano K."/>
            <person name="Suezawa K."/>
            <person name="Otani M."/>
            <person name="Fukuda T."/>
            <person name="Manabe T."/>
            <person name="Gomi K."/>
            <person name="Tabuchi M."/>
            <person name="Akimitsu K."/>
            <person name="Kataoka I."/>
        </authorList>
    </citation>
    <scope>NUCLEOTIDE SEQUENCE [LARGE SCALE GENOMIC DNA]</scope>
    <source>
        <strain evidence="2">cv. Fuchu</strain>
    </source>
</reference>
<organism evidence="1 2">
    <name type="scientific">Actinidia rufa</name>
    <dbReference type="NCBI Taxonomy" id="165716"/>
    <lineage>
        <taxon>Eukaryota</taxon>
        <taxon>Viridiplantae</taxon>
        <taxon>Streptophyta</taxon>
        <taxon>Embryophyta</taxon>
        <taxon>Tracheophyta</taxon>
        <taxon>Spermatophyta</taxon>
        <taxon>Magnoliopsida</taxon>
        <taxon>eudicotyledons</taxon>
        <taxon>Gunneridae</taxon>
        <taxon>Pentapetalae</taxon>
        <taxon>asterids</taxon>
        <taxon>Ericales</taxon>
        <taxon>Actinidiaceae</taxon>
        <taxon>Actinidia</taxon>
    </lineage>
</organism>
<gene>
    <name evidence="1" type="ORF">Acr_24g0000340</name>
</gene>
<protein>
    <submittedName>
        <fullName evidence="1">Uncharacterized protein</fullName>
    </submittedName>
</protein>
<keyword evidence="2" id="KW-1185">Reference proteome</keyword>
<proteinExistence type="predicted"/>
<dbReference type="EMBL" id="BJWL01000024">
    <property type="protein sequence ID" value="GFZ13844.1"/>
    <property type="molecule type" value="Genomic_DNA"/>
</dbReference>
<dbReference type="AlphaFoldDB" id="A0A7J0GTA9"/>
<evidence type="ECO:0000313" key="1">
    <source>
        <dbReference type="EMBL" id="GFZ13844.1"/>
    </source>
</evidence>
<comment type="caution">
    <text evidence="1">The sequence shown here is derived from an EMBL/GenBank/DDBJ whole genome shotgun (WGS) entry which is preliminary data.</text>
</comment>